<comment type="function">
    <text evidence="1">Mechanosensitive channel that participates in the regulation of osmotic pressure changes within the cell, opening in response to stretch forces in the membrane lipid bilayer, without the need for other proteins. Contributes to normal resistance to hypoosmotic shock. Forms an ion channel of 1.0 nanosiemens conductance with a slight preference for anions.</text>
</comment>
<keyword evidence="1" id="KW-0813">Transport</keyword>
<keyword evidence="3" id="KW-1185">Reference proteome</keyword>
<feature type="transmembrane region" description="Helical" evidence="1">
    <location>
        <begin position="155"/>
        <end position="176"/>
    </location>
</feature>
<dbReference type="InterPro" id="IPR008910">
    <property type="entry name" value="MSC_TM_helix"/>
</dbReference>
<comment type="subcellular location">
    <subcellularLocation>
        <location evidence="1">Cell inner membrane</location>
        <topology evidence="1">Multi-pass membrane protein</topology>
    </subcellularLocation>
</comment>
<dbReference type="PANTHER" id="PTHR30221">
    <property type="entry name" value="SMALL-CONDUCTANCE MECHANOSENSITIVE CHANNEL"/>
    <property type="match status" value="1"/>
</dbReference>
<comment type="subunit">
    <text evidence="1">Homoheptamer.</text>
</comment>
<dbReference type="EMBL" id="JAGSOY010000071">
    <property type="protein sequence ID" value="MBU2713305.1"/>
    <property type="molecule type" value="Genomic_DNA"/>
</dbReference>
<keyword evidence="1" id="KW-1133">Transmembrane helix</keyword>
<evidence type="ECO:0000256" key="1">
    <source>
        <dbReference type="RuleBase" id="RU369025"/>
    </source>
</evidence>
<dbReference type="InterPro" id="IPR045275">
    <property type="entry name" value="MscS_archaea/bacteria_type"/>
</dbReference>
<accession>A0ABS5ZH51</accession>
<dbReference type="Gene3D" id="1.10.287.1260">
    <property type="match status" value="2"/>
</dbReference>
<gene>
    <name evidence="2" type="ORF">KCG35_19740</name>
</gene>
<evidence type="ECO:0000313" key="3">
    <source>
        <dbReference type="Proteomes" id="UP000690515"/>
    </source>
</evidence>
<dbReference type="Proteomes" id="UP000690515">
    <property type="component" value="Unassembled WGS sequence"/>
</dbReference>
<name>A0ABS5ZH51_9GAMM</name>
<comment type="caution">
    <text evidence="1">Lacks conserved residue(s) required for the propagation of feature annotation.</text>
</comment>
<keyword evidence="1" id="KW-0812">Transmembrane</keyword>
<feature type="transmembrane region" description="Helical" evidence="1">
    <location>
        <begin position="182"/>
        <end position="205"/>
    </location>
</feature>
<comment type="similarity">
    <text evidence="1">Belongs to the MscS (TC 1.A.23) family.</text>
</comment>
<keyword evidence="1" id="KW-0472">Membrane</keyword>
<dbReference type="PANTHER" id="PTHR30221:SF1">
    <property type="entry name" value="SMALL-CONDUCTANCE MECHANOSENSITIVE CHANNEL"/>
    <property type="match status" value="1"/>
</dbReference>
<proteinExistence type="inferred from homology"/>
<keyword evidence="1" id="KW-0406">Ion transport</keyword>
<reference evidence="2 3" key="1">
    <citation type="submission" date="2021-04" db="EMBL/GenBank/DDBJ databases">
        <authorList>
            <person name="Pira H."/>
            <person name="Risdian C."/>
            <person name="Wink J."/>
        </authorList>
    </citation>
    <scope>NUCLEOTIDE SEQUENCE [LARGE SCALE GENOMIC DNA]</scope>
    <source>
        <strain evidence="2 3">WH53</strain>
    </source>
</reference>
<dbReference type="Pfam" id="PF05552">
    <property type="entry name" value="MS_channel_1st_1"/>
    <property type="match status" value="1"/>
</dbReference>
<comment type="caution">
    <text evidence="2">The sequence shown here is derived from an EMBL/GenBank/DDBJ whole genome shotgun (WGS) entry which is preliminary data.</text>
</comment>
<feature type="transmembrane region" description="Helical" evidence="1">
    <location>
        <begin position="113"/>
        <end position="134"/>
    </location>
</feature>
<sequence length="288" mass="31520">MESSPWFSSLFITPEFLTQVSQSIVRFFTALLLLIFGWFVARFLKDVCSRLIDNTNRLLHRLSRSGAGYIEQLQPVSSRFFPLLVYWITIIIFIGLATNILGIAIFTKWIDGFLVYLPTLLAGIVIIIGGFIFGEMAKDLATSAALAANLKHSDVLGRIAQIMLAGSAILIGASQVGIDVSFIVNLATVALAAILGAFALGFGLATPKHVSNFISARYVHRQYQMGEVIQIGKHEGKILEITPHAVILETIAGELHIPAKFFTEEPCLKCIVADPNAENDNEETVNAK</sequence>
<dbReference type="RefSeq" id="WP_215821592.1">
    <property type="nucleotide sequence ID" value="NZ_JAGSOY010000071.1"/>
</dbReference>
<keyword evidence="1" id="KW-1003">Cell membrane</keyword>
<keyword evidence="1" id="KW-0997">Cell inner membrane</keyword>
<feature type="transmembrane region" description="Helical" evidence="1">
    <location>
        <begin position="83"/>
        <end position="107"/>
    </location>
</feature>
<organism evidence="2 3">
    <name type="scientific">Zooshikella harenae</name>
    <dbReference type="NCBI Taxonomy" id="2827238"/>
    <lineage>
        <taxon>Bacteria</taxon>
        <taxon>Pseudomonadati</taxon>
        <taxon>Pseudomonadota</taxon>
        <taxon>Gammaproteobacteria</taxon>
        <taxon>Oceanospirillales</taxon>
        <taxon>Zooshikellaceae</taxon>
        <taxon>Zooshikella</taxon>
    </lineage>
</organism>
<keyword evidence="1" id="KW-0407">Ion channel</keyword>
<protein>
    <recommendedName>
        <fullName evidence="1">Small-conductance mechanosensitive channel</fullName>
    </recommendedName>
</protein>
<evidence type="ECO:0000313" key="2">
    <source>
        <dbReference type="EMBL" id="MBU2713305.1"/>
    </source>
</evidence>
<feature type="transmembrane region" description="Helical" evidence="1">
    <location>
        <begin position="20"/>
        <end position="41"/>
    </location>
</feature>